<keyword evidence="3" id="KW-0472">Membrane</keyword>
<protein>
    <submittedName>
        <fullName evidence="4">Uncharacterized protein</fullName>
    </submittedName>
</protein>
<feature type="transmembrane region" description="Helical" evidence="3">
    <location>
        <begin position="255"/>
        <end position="277"/>
    </location>
</feature>
<dbReference type="KEGG" id="tps:THAPSDRAFT_21892"/>
<dbReference type="HOGENOM" id="CLU_482792_0_0_1"/>
<gene>
    <name evidence="4" type="ORF">THAPSDRAFT_21892</name>
</gene>
<feature type="region of interest" description="Disordered" evidence="2">
    <location>
        <begin position="127"/>
        <end position="146"/>
    </location>
</feature>
<evidence type="ECO:0000256" key="2">
    <source>
        <dbReference type="SAM" id="MobiDB-lite"/>
    </source>
</evidence>
<dbReference type="PaxDb" id="35128-Thaps21892"/>
<feature type="coiled-coil region" evidence="1">
    <location>
        <begin position="351"/>
        <end position="448"/>
    </location>
</feature>
<keyword evidence="3" id="KW-1133">Transmembrane helix</keyword>
<reference evidence="4 5" key="1">
    <citation type="journal article" date="2004" name="Science">
        <title>The genome of the diatom Thalassiosira pseudonana: ecology, evolution, and metabolism.</title>
        <authorList>
            <person name="Armbrust E.V."/>
            <person name="Berges J.A."/>
            <person name="Bowler C."/>
            <person name="Green B.R."/>
            <person name="Martinez D."/>
            <person name="Putnam N.H."/>
            <person name="Zhou S."/>
            <person name="Allen A.E."/>
            <person name="Apt K.E."/>
            <person name="Bechner M."/>
            <person name="Brzezinski M.A."/>
            <person name="Chaal B.K."/>
            <person name="Chiovitti A."/>
            <person name="Davis A.K."/>
            <person name="Demarest M.S."/>
            <person name="Detter J.C."/>
            <person name="Glavina T."/>
            <person name="Goodstein D."/>
            <person name="Hadi M.Z."/>
            <person name="Hellsten U."/>
            <person name="Hildebrand M."/>
            <person name="Jenkins B.D."/>
            <person name="Jurka J."/>
            <person name="Kapitonov V.V."/>
            <person name="Kroger N."/>
            <person name="Lau W.W."/>
            <person name="Lane T.W."/>
            <person name="Larimer F.W."/>
            <person name="Lippmeier J.C."/>
            <person name="Lucas S."/>
            <person name="Medina M."/>
            <person name="Montsant A."/>
            <person name="Obornik M."/>
            <person name="Parker M.S."/>
            <person name="Palenik B."/>
            <person name="Pazour G.J."/>
            <person name="Richardson P.M."/>
            <person name="Rynearson T.A."/>
            <person name="Saito M.A."/>
            <person name="Schwartz D.C."/>
            <person name="Thamatrakoln K."/>
            <person name="Valentin K."/>
            <person name="Vardi A."/>
            <person name="Wilkerson F.P."/>
            <person name="Rokhsar D.S."/>
        </authorList>
    </citation>
    <scope>NUCLEOTIDE SEQUENCE [LARGE SCALE GENOMIC DNA]</scope>
    <source>
        <strain evidence="4 5">CCMP1335</strain>
    </source>
</reference>
<keyword evidence="1" id="KW-0175">Coiled coil</keyword>
<proteinExistence type="predicted"/>
<dbReference type="GeneID" id="7449529"/>
<dbReference type="InParanoid" id="B8BYK9"/>
<feature type="compositionally biased region" description="Basic residues" evidence="2">
    <location>
        <begin position="1"/>
        <end position="16"/>
    </location>
</feature>
<dbReference type="EMBL" id="CM000640">
    <property type="protein sequence ID" value="EED93907.1"/>
    <property type="molecule type" value="Genomic_DNA"/>
</dbReference>
<dbReference type="RefSeq" id="XP_002288471.1">
    <property type="nucleotide sequence ID" value="XM_002288435.1"/>
</dbReference>
<keyword evidence="5" id="KW-1185">Reference proteome</keyword>
<sequence>MRVYSRKSPKMKQRHTTQHDGDGAAHQTSSIVQGFANGIHGSNGDIKGAILSCSSIEHSIPSLAASSDDEVVSPPRTAAADVHHVIPFEDGDIDNTPKKKQSLCCWQGIGLDGDEISLNVSEDSTLGLSPMPVTPGDSVSPLTERSASTSLFRRGRSIRPASIDYEKHAITDVVYETKSRGSVATLESRNKHLDSKPKQRSICNELMAELDGLSSKLSVVDLDDDSLVSFSKESSQFTSLILLHTPKMEWLDINALLGFFVFIFLLIPIHFVVLLFGLLCQLGGVAKHFVSSFATAVFNNVFTSFLSGLLYQLGGVTENVMSSLASSNKQSTKTPQKIQSVSTNATQADALKALIRAADFQRKRADALKKKVKFQEKKITTLNALCESLLDNKEQSLIAQSELKEETEELSLTITSLQRRLRKSDSYNDELKLKLEEVVMRASRLETEGNEKSRSMLRLEELLLASYAENEKIQNDLEGCIAQMSDSVLEVFSPSKVVPQDHYNLQDESKRREEEDKATILQLQTAISTMKVSHERAEKLSESKINILIEMKLALEEQVRLLESK</sequence>
<organism evidence="4 5">
    <name type="scientific">Thalassiosira pseudonana</name>
    <name type="common">Marine diatom</name>
    <name type="synonym">Cyclotella nana</name>
    <dbReference type="NCBI Taxonomy" id="35128"/>
    <lineage>
        <taxon>Eukaryota</taxon>
        <taxon>Sar</taxon>
        <taxon>Stramenopiles</taxon>
        <taxon>Ochrophyta</taxon>
        <taxon>Bacillariophyta</taxon>
        <taxon>Coscinodiscophyceae</taxon>
        <taxon>Thalassiosirophycidae</taxon>
        <taxon>Thalassiosirales</taxon>
        <taxon>Thalassiosiraceae</taxon>
        <taxon>Thalassiosira</taxon>
    </lineage>
</organism>
<reference evidence="4 5" key="2">
    <citation type="journal article" date="2008" name="Nature">
        <title>The Phaeodactylum genome reveals the evolutionary history of diatom genomes.</title>
        <authorList>
            <person name="Bowler C."/>
            <person name="Allen A.E."/>
            <person name="Badger J.H."/>
            <person name="Grimwood J."/>
            <person name="Jabbari K."/>
            <person name="Kuo A."/>
            <person name="Maheswari U."/>
            <person name="Martens C."/>
            <person name="Maumus F."/>
            <person name="Otillar R.P."/>
            <person name="Rayko E."/>
            <person name="Salamov A."/>
            <person name="Vandepoele K."/>
            <person name="Beszteri B."/>
            <person name="Gruber A."/>
            <person name="Heijde M."/>
            <person name="Katinka M."/>
            <person name="Mock T."/>
            <person name="Valentin K."/>
            <person name="Verret F."/>
            <person name="Berges J.A."/>
            <person name="Brownlee C."/>
            <person name="Cadoret J.P."/>
            <person name="Chiovitti A."/>
            <person name="Choi C.J."/>
            <person name="Coesel S."/>
            <person name="De Martino A."/>
            <person name="Detter J.C."/>
            <person name="Durkin C."/>
            <person name="Falciatore A."/>
            <person name="Fournet J."/>
            <person name="Haruta M."/>
            <person name="Huysman M.J."/>
            <person name="Jenkins B.D."/>
            <person name="Jiroutova K."/>
            <person name="Jorgensen R.E."/>
            <person name="Joubert Y."/>
            <person name="Kaplan A."/>
            <person name="Kroger N."/>
            <person name="Kroth P.G."/>
            <person name="La Roche J."/>
            <person name="Lindquist E."/>
            <person name="Lommer M."/>
            <person name="Martin-Jezequel V."/>
            <person name="Lopez P.J."/>
            <person name="Lucas S."/>
            <person name="Mangogna M."/>
            <person name="McGinnis K."/>
            <person name="Medlin L.K."/>
            <person name="Montsant A."/>
            <person name="Oudot-Le Secq M.P."/>
            <person name="Napoli C."/>
            <person name="Obornik M."/>
            <person name="Parker M.S."/>
            <person name="Petit J.L."/>
            <person name="Porcel B.M."/>
            <person name="Poulsen N."/>
            <person name="Robison M."/>
            <person name="Rychlewski L."/>
            <person name="Rynearson T.A."/>
            <person name="Schmutz J."/>
            <person name="Shapiro H."/>
            <person name="Siaut M."/>
            <person name="Stanley M."/>
            <person name="Sussman M.R."/>
            <person name="Taylor A.R."/>
            <person name="Vardi A."/>
            <person name="von Dassow P."/>
            <person name="Vyverman W."/>
            <person name="Willis A."/>
            <person name="Wyrwicz L.S."/>
            <person name="Rokhsar D.S."/>
            <person name="Weissenbach J."/>
            <person name="Armbrust E.V."/>
            <person name="Green B.R."/>
            <person name="Van de Peer Y."/>
            <person name="Grigoriev I.V."/>
        </authorList>
    </citation>
    <scope>NUCLEOTIDE SEQUENCE [LARGE SCALE GENOMIC DNA]</scope>
    <source>
        <strain evidence="4 5">CCMP1335</strain>
    </source>
</reference>
<evidence type="ECO:0000313" key="4">
    <source>
        <dbReference type="EMBL" id="EED93907.1"/>
    </source>
</evidence>
<evidence type="ECO:0000256" key="3">
    <source>
        <dbReference type="SAM" id="Phobius"/>
    </source>
</evidence>
<feature type="transmembrane region" description="Helical" evidence="3">
    <location>
        <begin position="289"/>
        <end position="311"/>
    </location>
</feature>
<keyword evidence="3" id="KW-0812">Transmembrane</keyword>
<name>B8BYK9_THAPS</name>
<dbReference type="AlphaFoldDB" id="B8BYK9"/>
<feature type="region of interest" description="Disordered" evidence="2">
    <location>
        <begin position="1"/>
        <end position="27"/>
    </location>
</feature>
<accession>B8BYK9</accession>
<dbReference type="Proteomes" id="UP000001449">
    <property type="component" value="Chromosome 3"/>
</dbReference>
<evidence type="ECO:0000256" key="1">
    <source>
        <dbReference type="SAM" id="Coils"/>
    </source>
</evidence>
<evidence type="ECO:0000313" key="5">
    <source>
        <dbReference type="Proteomes" id="UP000001449"/>
    </source>
</evidence>